<dbReference type="GO" id="GO:0006508">
    <property type="term" value="P:proteolysis"/>
    <property type="evidence" value="ECO:0007669"/>
    <property type="project" value="InterPro"/>
</dbReference>
<dbReference type="InterPro" id="IPR058111">
    <property type="entry name" value="RcgR-like"/>
</dbReference>
<proteinExistence type="predicted"/>
<dbReference type="InterPro" id="IPR029058">
    <property type="entry name" value="AB_hydrolase_fold"/>
</dbReference>
<dbReference type="InterPro" id="IPR001375">
    <property type="entry name" value="Peptidase_S9_cat"/>
</dbReference>
<evidence type="ECO:0000259" key="1">
    <source>
        <dbReference type="Pfam" id="PF00326"/>
    </source>
</evidence>
<evidence type="ECO:0000313" key="2">
    <source>
        <dbReference type="EMBL" id="SUZ58620.1"/>
    </source>
</evidence>
<dbReference type="GO" id="GO:0008236">
    <property type="term" value="F:serine-type peptidase activity"/>
    <property type="evidence" value="ECO:0007669"/>
    <property type="project" value="InterPro"/>
</dbReference>
<feature type="non-terminal residue" evidence="2">
    <location>
        <position position="1"/>
    </location>
</feature>
<dbReference type="AlphaFoldDB" id="A0A381NVP1"/>
<name>A0A381NVP1_9ZZZZ</name>
<feature type="domain" description="Peptidase S9 prolyl oligopeptidase catalytic" evidence="1">
    <location>
        <begin position="68"/>
        <end position="227"/>
    </location>
</feature>
<dbReference type="Pfam" id="PF00326">
    <property type="entry name" value="Peptidase_S9"/>
    <property type="match status" value="1"/>
</dbReference>
<dbReference type="NCBIfam" id="NF047337">
    <property type="entry name" value="hydrolase_RcgR"/>
    <property type="match status" value="1"/>
</dbReference>
<reference evidence="2" key="1">
    <citation type="submission" date="2018-05" db="EMBL/GenBank/DDBJ databases">
        <authorList>
            <person name="Lanie J.A."/>
            <person name="Ng W.-L."/>
            <person name="Kazmierczak K.M."/>
            <person name="Andrzejewski T.M."/>
            <person name="Davidsen T.M."/>
            <person name="Wayne K.J."/>
            <person name="Tettelin H."/>
            <person name="Glass J.I."/>
            <person name="Rusch D."/>
            <person name="Podicherti R."/>
            <person name="Tsui H.-C.T."/>
            <person name="Winkler M.E."/>
        </authorList>
    </citation>
    <scope>NUCLEOTIDE SEQUENCE</scope>
</reference>
<dbReference type="SUPFAM" id="SSF53474">
    <property type="entry name" value="alpha/beta-Hydrolases"/>
    <property type="match status" value="1"/>
</dbReference>
<organism evidence="2">
    <name type="scientific">marine metagenome</name>
    <dbReference type="NCBI Taxonomy" id="408172"/>
    <lineage>
        <taxon>unclassified sequences</taxon>
        <taxon>metagenomes</taxon>
        <taxon>ecological metagenomes</taxon>
    </lineage>
</organism>
<protein>
    <recommendedName>
        <fullName evidence="1">Peptidase S9 prolyl oligopeptidase catalytic domain-containing protein</fullName>
    </recommendedName>
</protein>
<gene>
    <name evidence="2" type="ORF">METZ01_LOCUS11474</name>
</gene>
<accession>A0A381NVP1</accession>
<dbReference type="Gene3D" id="3.40.50.1820">
    <property type="entry name" value="alpha/beta hydrolase"/>
    <property type="match status" value="1"/>
</dbReference>
<dbReference type="EMBL" id="UINC01000631">
    <property type="protein sequence ID" value="SUZ58620.1"/>
    <property type="molecule type" value="Genomic_DNA"/>
</dbReference>
<sequence length="228" mass="25557">PQWNADKGSMVQACNILNHCGFSALRMTLPYHEERRPGYMVRADAMVSPILGLTIQSIRRAVVEVRLAVQWLRQRGYRHVGLLGTSLGSCIGFLALAHDEDLEAAALNHVAGEFADVVWSGLATQHVRASLDQHIDLETLRRCWAPISPLHFATRLVKNQPKLLMISGAYDPIFLPAHSQALVDALDKANVDFRRVVLPCGHYTLGRPPFYLIDAYLIVRFFRRHLGA</sequence>